<name>W4LK93_ENTF1</name>
<evidence type="ECO:0000313" key="3">
    <source>
        <dbReference type="Proteomes" id="UP000019141"/>
    </source>
</evidence>
<reference evidence="2 3" key="1">
    <citation type="journal article" date="2014" name="Nature">
        <title>An environmental bacterial taxon with a large and distinct metabolic repertoire.</title>
        <authorList>
            <person name="Wilson M.C."/>
            <person name="Mori T."/>
            <person name="Ruckert C."/>
            <person name="Uria A.R."/>
            <person name="Helf M.J."/>
            <person name="Takada K."/>
            <person name="Gernert C."/>
            <person name="Steffens U.A."/>
            <person name="Heycke N."/>
            <person name="Schmitt S."/>
            <person name="Rinke C."/>
            <person name="Helfrich E.J."/>
            <person name="Brachmann A.O."/>
            <person name="Gurgui C."/>
            <person name="Wakimoto T."/>
            <person name="Kracht M."/>
            <person name="Crusemann M."/>
            <person name="Hentschel U."/>
            <person name="Abe I."/>
            <person name="Matsunaga S."/>
            <person name="Kalinowski J."/>
            <person name="Takeyama H."/>
            <person name="Piel J."/>
        </authorList>
    </citation>
    <scope>NUCLEOTIDE SEQUENCE [LARGE SCALE GENOMIC DNA]</scope>
    <source>
        <strain evidence="3">TSY1</strain>
    </source>
</reference>
<organism evidence="2 3">
    <name type="scientific">Entotheonella factor</name>
    <dbReference type="NCBI Taxonomy" id="1429438"/>
    <lineage>
        <taxon>Bacteria</taxon>
        <taxon>Pseudomonadati</taxon>
        <taxon>Nitrospinota/Tectimicrobiota group</taxon>
        <taxon>Candidatus Tectimicrobiota</taxon>
        <taxon>Candidatus Entotheonellia</taxon>
        <taxon>Candidatus Entotheonellales</taxon>
        <taxon>Candidatus Entotheonellaceae</taxon>
        <taxon>Candidatus Entotheonella</taxon>
    </lineage>
</organism>
<accession>W4LK93</accession>
<dbReference type="AlphaFoldDB" id="W4LK93"/>
<protein>
    <recommendedName>
        <fullName evidence="4">ABC transporter substrate-binding protein</fullName>
    </recommendedName>
</protein>
<keyword evidence="1" id="KW-0732">Signal</keyword>
<dbReference type="InterPro" id="IPR007487">
    <property type="entry name" value="ABC_transpt-TYRBP-like"/>
</dbReference>
<dbReference type="Gene3D" id="3.40.50.2300">
    <property type="match status" value="1"/>
</dbReference>
<dbReference type="HOGENOM" id="CLU_058196_3_0_7"/>
<keyword evidence="3" id="KW-1185">Reference proteome</keyword>
<evidence type="ECO:0008006" key="4">
    <source>
        <dbReference type="Google" id="ProtNLM"/>
    </source>
</evidence>
<feature type="chain" id="PRO_5004844784" description="ABC transporter substrate-binding protein" evidence="1">
    <location>
        <begin position="22"/>
        <end position="245"/>
    </location>
</feature>
<dbReference type="EMBL" id="AZHW01000559">
    <property type="protein sequence ID" value="ETW98392.1"/>
    <property type="molecule type" value="Genomic_DNA"/>
</dbReference>
<gene>
    <name evidence="2" type="ORF">ETSY1_18950</name>
</gene>
<evidence type="ECO:0000313" key="2">
    <source>
        <dbReference type="EMBL" id="ETW98392.1"/>
    </source>
</evidence>
<dbReference type="CDD" id="cd06325">
    <property type="entry name" value="PBP1_ABC_unchar_transporter"/>
    <property type="match status" value="1"/>
</dbReference>
<evidence type="ECO:0000256" key="1">
    <source>
        <dbReference type="SAM" id="SignalP"/>
    </source>
</evidence>
<dbReference type="Proteomes" id="UP000019141">
    <property type="component" value="Unassembled WGS sequence"/>
</dbReference>
<proteinExistence type="predicted"/>
<feature type="non-terminal residue" evidence="2">
    <location>
        <position position="245"/>
    </location>
</feature>
<dbReference type="PANTHER" id="PTHR35271:SF1">
    <property type="entry name" value="ABC TRANSPORTER, SUBSTRATE-BINDING LIPOPROTEIN"/>
    <property type="match status" value="1"/>
</dbReference>
<dbReference type="PANTHER" id="PTHR35271">
    <property type="entry name" value="ABC TRANSPORTER, SUBSTRATE-BINDING LIPOPROTEIN-RELATED"/>
    <property type="match status" value="1"/>
</dbReference>
<dbReference type="Pfam" id="PF04392">
    <property type="entry name" value="ABC_sub_bind"/>
    <property type="match status" value="1"/>
</dbReference>
<sequence>MRRSIAIFTLTLGIFAVTSFAANAQQSGKVYRLGFISSSVTSESHAFLKGLRQGLSELGYEEGKNIEIEYRFGAKKELPRLAEELVKSQVDLIVGGGSQGIKAAKKATQTIPIVMTNSGNAQRSGFVASLAQPGGNITGMTQISPELAAKRLQLLQETIPGLSKVAVLWHPLHPNTPNTFKETQEASEKLGLQLLSLEVEMPKDFDAAFTTALKKRAEGLVVLRDPFMVRHRALIAKFTMEHQLP</sequence>
<feature type="signal peptide" evidence="1">
    <location>
        <begin position="1"/>
        <end position="21"/>
    </location>
</feature>
<comment type="caution">
    <text evidence="2">The sequence shown here is derived from an EMBL/GenBank/DDBJ whole genome shotgun (WGS) entry which is preliminary data.</text>
</comment>